<feature type="compositionally biased region" description="Low complexity" evidence="1">
    <location>
        <begin position="56"/>
        <end position="84"/>
    </location>
</feature>
<organism evidence="2 3">
    <name type="scientific">Anopheles maculatus</name>
    <dbReference type="NCBI Taxonomy" id="74869"/>
    <lineage>
        <taxon>Eukaryota</taxon>
        <taxon>Metazoa</taxon>
        <taxon>Ecdysozoa</taxon>
        <taxon>Arthropoda</taxon>
        <taxon>Hexapoda</taxon>
        <taxon>Insecta</taxon>
        <taxon>Pterygota</taxon>
        <taxon>Neoptera</taxon>
        <taxon>Endopterygota</taxon>
        <taxon>Diptera</taxon>
        <taxon>Nematocera</taxon>
        <taxon>Culicoidea</taxon>
        <taxon>Culicidae</taxon>
        <taxon>Anophelinae</taxon>
        <taxon>Anopheles</taxon>
        <taxon>Anopheles maculatus group</taxon>
    </lineage>
</organism>
<dbReference type="AlphaFoldDB" id="A0A182SHN3"/>
<feature type="compositionally biased region" description="Polar residues" evidence="1">
    <location>
        <begin position="95"/>
        <end position="117"/>
    </location>
</feature>
<reference evidence="2" key="2">
    <citation type="submission" date="2020-05" db="UniProtKB">
        <authorList>
            <consortium name="EnsemblMetazoa"/>
        </authorList>
    </citation>
    <scope>IDENTIFICATION</scope>
    <source>
        <strain evidence="2">maculatus3</strain>
    </source>
</reference>
<keyword evidence="3" id="KW-1185">Reference proteome</keyword>
<reference evidence="3" key="1">
    <citation type="submission" date="2013-09" db="EMBL/GenBank/DDBJ databases">
        <title>The Genome Sequence of Anopheles maculatus species B.</title>
        <authorList>
            <consortium name="The Broad Institute Genomics Platform"/>
            <person name="Neafsey D.E."/>
            <person name="Besansky N."/>
            <person name="Howell P."/>
            <person name="Walton C."/>
            <person name="Young S.K."/>
            <person name="Zeng Q."/>
            <person name="Gargeya S."/>
            <person name="Fitzgerald M."/>
            <person name="Haas B."/>
            <person name="Abouelleil A."/>
            <person name="Allen A.W."/>
            <person name="Alvarado L."/>
            <person name="Arachchi H.M."/>
            <person name="Berlin A.M."/>
            <person name="Chapman S.B."/>
            <person name="Gainer-Dewar J."/>
            <person name="Goldberg J."/>
            <person name="Griggs A."/>
            <person name="Gujja S."/>
            <person name="Hansen M."/>
            <person name="Howarth C."/>
            <person name="Imamovic A."/>
            <person name="Ireland A."/>
            <person name="Larimer J."/>
            <person name="McCowan C."/>
            <person name="Murphy C."/>
            <person name="Pearson M."/>
            <person name="Poon T.W."/>
            <person name="Priest M."/>
            <person name="Roberts A."/>
            <person name="Saif S."/>
            <person name="Shea T."/>
            <person name="Sisk P."/>
            <person name="Sykes S."/>
            <person name="Wortman J."/>
            <person name="Nusbaum C."/>
            <person name="Birren B."/>
        </authorList>
    </citation>
    <scope>NUCLEOTIDE SEQUENCE [LARGE SCALE GENOMIC DNA]</scope>
    <source>
        <strain evidence="3">maculatus3</strain>
    </source>
</reference>
<protein>
    <submittedName>
        <fullName evidence="2">Uncharacterized protein</fullName>
    </submittedName>
</protein>
<accession>A0A182SHN3</accession>
<dbReference type="EnsemblMetazoa" id="AMAM006983-RA">
    <property type="protein sequence ID" value="AMAM006983-PA"/>
    <property type="gene ID" value="AMAM006983"/>
</dbReference>
<evidence type="ECO:0000313" key="2">
    <source>
        <dbReference type="EnsemblMetazoa" id="AMAM006983-PA"/>
    </source>
</evidence>
<sequence length="243" mass="25510">SDNGSAGYGRNACSESYFNPKEKINITENKLASHTMSLLAASNASVSGGYHHLVPSQNGSSNGQSSGANSACSASSGSSNSSNGTDAGIILGRSCGSTQPLPSATQMPRTLRNGSNKTRFKLSRTPIVSSLRSTAKQDTGHSERGNQPVQHQEQQKKMSTLNNLGQKQQFYIKVGETGIPGSTNSWNHSTASAMTMSNLYQNTHATMPPPGVHSGDANVVVYLPTGNRSVISYRASSDIGDDV</sequence>
<evidence type="ECO:0000256" key="1">
    <source>
        <dbReference type="SAM" id="MobiDB-lite"/>
    </source>
</evidence>
<feature type="compositionally biased region" description="Polar residues" evidence="1">
    <location>
        <begin position="126"/>
        <end position="137"/>
    </location>
</feature>
<feature type="compositionally biased region" description="Polar residues" evidence="1">
    <location>
        <begin position="145"/>
        <end position="156"/>
    </location>
</feature>
<proteinExistence type="predicted"/>
<feature type="region of interest" description="Disordered" evidence="1">
    <location>
        <begin position="51"/>
        <end position="156"/>
    </location>
</feature>
<name>A0A182SHN3_9DIPT</name>
<dbReference type="Proteomes" id="UP000075901">
    <property type="component" value="Unassembled WGS sequence"/>
</dbReference>
<dbReference type="VEuPathDB" id="VectorBase:AMAM006983"/>
<evidence type="ECO:0000313" key="3">
    <source>
        <dbReference type="Proteomes" id="UP000075901"/>
    </source>
</evidence>